<dbReference type="RefSeq" id="WP_119109662.1">
    <property type="nucleotide sequence ID" value="NZ_QXJC01000004.1"/>
</dbReference>
<accession>A0A398CA35</accession>
<dbReference type="GO" id="GO:0022857">
    <property type="term" value="F:transmembrane transporter activity"/>
    <property type="evidence" value="ECO:0007669"/>
    <property type="project" value="InterPro"/>
</dbReference>
<evidence type="ECO:0000313" key="9">
    <source>
        <dbReference type="Proteomes" id="UP000266302"/>
    </source>
</evidence>
<dbReference type="PANTHER" id="PTHR42718">
    <property type="entry name" value="MAJOR FACILITATOR SUPERFAMILY MULTIDRUG TRANSPORTER MFSC"/>
    <property type="match status" value="1"/>
</dbReference>
<dbReference type="Pfam" id="PF07690">
    <property type="entry name" value="MFS_1"/>
    <property type="match status" value="1"/>
</dbReference>
<feature type="transmembrane region" description="Helical" evidence="6">
    <location>
        <begin position="488"/>
        <end position="508"/>
    </location>
</feature>
<reference evidence="8 9" key="1">
    <citation type="submission" date="2018-09" db="EMBL/GenBank/DDBJ databases">
        <title>Draft genome of Simplicispira sp. NY-02.</title>
        <authorList>
            <person name="Im W.T."/>
        </authorList>
    </citation>
    <scope>NUCLEOTIDE SEQUENCE [LARGE SCALE GENOMIC DNA]</scope>
    <source>
        <strain evidence="8 9">NY-02</strain>
    </source>
</reference>
<dbReference type="SUPFAM" id="SSF103473">
    <property type="entry name" value="MFS general substrate transporter"/>
    <property type="match status" value="1"/>
</dbReference>
<dbReference type="AlphaFoldDB" id="A0A398CA35"/>
<evidence type="ECO:0000256" key="3">
    <source>
        <dbReference type="ARBA" id="ARBA00022692"/>
    </source>
</evidence>
<evidence type="ECO:0000256" key="1">
    <source>
        <dbReference type="ARBA" id="ARBA00004141"/>
    </source>
</evidence>
<feature type="transmembrane region" description="Helical" evidence="6">
    <location>
        <begin position="228"/>
        <end position="246"/>
    </location>
</feature>
<feature type="transmembrane region" description="Helical" evidence="6">
    <location>
        <begin position="358"/>
        <end position="377"/>
    </location>
</feature>
<dbReference type="Proteomes" id="UP000266302">
    <property type="component" value="Unassembled WGS sequence"/>
</dbReference>
<feature type="transmembrane region" description="Helical" evidence="6">
    <location>
        <begin position="165"/>
        <end position="184"/>
    </location>
</feature>
<comment type="caution">
    <text evidence="8">The sequence shown here is derived from an EMBL/GenBank/DDBJ whole genome shotgun (WGS) entry which is preliminary data.</text>
</comment>
<dbReference type="InterPro" id="IPR036259">
    <property type="entry name" value="MFS_trans_sf"/>
</dbReference>
<feature type="transmembrane region" description="Helical" evidence="6">
    <location>
        <begin position="333"/>
        <end position="352"/>
    </location>
</feature>
<dbReference type="EMBL" id="QXJC01000004">
    <property type="protein sequence ID" value="RID97957.1"/>
    <property type="molecule type" value="Genomic_DNA"/>
</dbReference>
<dbReference type="Gene3D" id="1.20.1250.20">
    <property type="entry name" value="MFS general substrate transporter like domains"/>
    <property type="match status" value="1"/>
</dbReference>
<feature type="transmembrane region" description="Helical" evidence="6">
    <location>
        <begin position="47"/>
        <end position="64"/>
    </location>
</feature>
<feature type="transmembrane region" description="Helical" evidence="6">
    <location>
        <begin position="101"/>
        <end position="121"/>
    </location>
</feature>
<name>A0A398CA35_9BURK</name>
<keyword evidence="9" id="KW-1185">Reference proteome</keyword>
<evidence type="ECO:0000256" key="4">
    <source>
        <dbReference type="ARBA" id="ARBA00022989"/>
    </source>
</evidence>
<dbReference type="GO" id="GO:0016020">
    <property type="term" value="C:membrane"/>
    <property type="evidence" value="ECO:0007669"/>
    <property type="project" value="UniProtKB-SubCell"/>
</dbReference>
<feature type="transmembrane region" description="Helical" evidence="6">
    <location>
        <begin position="133"/>
        <end position="153"/>
    </location>
</feature>
<evidence type="ECO:0000313" key="8">
    <source>
        <dbReference type="EMBL" id="RID97957.1"/>
    </source>
</evidence>
<dbReference type="InterPro" id="IPR020846">
    <property type="entry name" value="MFS_dom"/>
</dbReference>
<organism evidence="8 9">
    <name type="scientific">Simplicispira hankyongi</name>
    <dbReference type="NCBI Taxonomy" id="2315688"/>
    <lineage>
        <taxon>Bacteria</taxon>
        <taxon>Pseudomonadati</taxon>
        <taxon>Pseudomonadota</taxon>
        <taxon>Betaproteobacteria</taxon>
        <taxon>Burkholderiales</taxon>
        <taxon>Comamonadaceae</taxon>
        <taxon>Simplicispira</taxon>
    </lineage>
</organism>
<feature type="transmembrane region" description="Helical" evidence="6">
    <location>
        <begin position="267"/>
        <end position="286"/>
    </location>
</feature>
<keyword evidence="3 6" id="KW-0812">Transmembrane</keyword>
<feature type="domain" description="Major facilitator superfamily (MFS) profile" evidence="7">
    <location>
        <begin position="10"/>
        <end position="509"/>
    </location>
</feature>
<proteinExistence type="predicted"/>
<evidence type="ECO:0000256" key="5">
    <source>
        <dbReference type="ARBA" id="ARBA00023136"/>
    </source>
</evidence>
<evidence type="ECO:0000259" key="7">
    <source>
        <dbReference type="PROSITE" id="PS50850"/>
    </source>
</evidence>
<dbReference type="InterPro" id="IPR011701">
    <property type="entry name" value="MFS"/>
</dbReference>
<keyword evidence="5 6" id="KW-0472">Membrane</keyword>
<comment type="subcellular location">
    <subcellularLocation>
        <location evidence="1">Membrane</location>
        <topology evidence="1">Multi-pass membrane protein</topology>
    </subcellularLocation>
</comment>
<evidence type="ECO:0000256" key="6">
    <source>
        <dbReference type="SAM" id="Phobius"/>
    </source>
</evidence>
<feature type="transmembrane region" description="Helical" evidence="6">
    <location>
        <begin position="298"/>
        <end position="321"/>
    </location>
</feature>
<dbReference type="PROSITE" id="PS50850">
    <property type="entry name" value="MFS"/>
    <property type="match status" value="1"/>
</dbReference>
<dbReference type="OrthoDB" id="8581632at2"/>
<dbReference type="PANTHER" id="PTHR42718:SF9">
    <property type="entry name" value="MAJOR FACILITATOR SUPERFAMILY MULTIDRUG TRANSPORTER MFSC"/>
    <property type="match status" value="1"/>
</dbReference>
<evidence type="ECO:0000256" key="2">
    <source>
        <dbReference type="ARBA" id="ARBA00022448"/>
    </source>
</evidence>
<sequence length="509" mass="54019">MSKASSNRLVCSTIFVLALTEFLQSGMTAFAAAPIMGEVAIGPEEFSLIAAVYASLAILAISLQRWWVERVGGQRFIQAGAVVCVAGALVCASSRSFSSFLLGRALMALGGGAFFTASRMIIQHRLAGPARFVGIRCLATGLAVGIAAAPWLAATAVAQSHWSAMYLLLAALSTVVFVLATLALDGGPRDVPQRRSAAQPWQQLLLLGASFGLLYALQRLYYDFYSNTVAVLLVLAGALAALALYLHAQHRHAEPLLRVREMWSPRFLAGLALFGFAYLVLGANNYVVPVLLQRALGFGWQTVGLIEALGLGAALLTWDVMSRLLPRYPSPGKFLVTGFLALAASGALLTQLNTGADLWRHVLPALALNSVFLLTVLPVSAMQTFRGVEHDESVFSHAQQLKNMMGQAGIAMGIALATIGQQWRGAVHYEVLAAQVSLYNPQFTALVQHLQQALGSGLPASAAPRLALAQAAQMVAQQATLQAGMDHFALVAVLGVAGMLVAATQRVFR</sequence>
<keyword evidence="2" id="KW-0813">Transport</keyword>
<gene>
    <name evidence="8" type="ORF">D3F03_12030</name>
</gene>
<protein>
    <submittedName>
        <fullName evidence="8">MFS transporter</fullName>
    </submittedName>
</protein>
<feature type="transmembrane region" description="Helical" evidence="6">
    <location>
        <begin position="204"/>
        <end position="222"/>
    </location>
</feature>
<keyword evidence="4 6" id="KW-1133">Transmembrane helix</keyword>